<organism evidence="1">
    <name type="scientific">Candidatus Methanogaster sp. ANME-2c ERB4</name>
    <dbReference type="NCBI Taxonomy" id="2759911"/>
    <lineage>
        <taxon>Archaea</taxon>
        <taxon>Methanobacteriati</taxon>
        <taxon>Methanobacteriota</taxon>
        <taxon>Stenosarchaea group</taxon>
        <taxon>Methanomicrobia</taxon>
        <taxon>Methanosarcinales</taxon>
        <taxon>ANME-2 cluster</taxon>
        <taxon>Candidatus Methanogasteraceae</taxon>
        <taxon>Candidatus Methanogaster</taxon>
    </lineage>
</organism>
<dbReference type="AlphaFoldDB" id="A0A7G9Y645"/>
<dbReference type="EMBL" id="MT630833">
    <property type="protein sequence ID" value="QNO43479.1"/>
    <property type="molecule type" value="Genomic_DNA"/>
</dbReference>
<gene>
    <name evidence="1" type="ORF">GNENPFIO_00001</name>
</gene>
<evidence type="ECO:0000313" key="1">
    <source>
        <dbReference type="EMBL" id="QNO43479.1"/>
    </source>
</evidence>
<name>A0A7G9Y645_9EURY</name>
<accession>A0A7G9Y645</accession>
<protein>
    <submittedName>
        <fullName evidence="1">Uncharacterized protein</fullName>
    </submittedName>
</protein>
<reference evidence="1" key="1">
    <citation type="submission" date="2020-06" db="EMBL/GenBank/DDBJ databases">
        <title>Unique genomic features of the anaerobic methanotrophic archaea.</title>
        <authorList>
            <person name="Chadwick G.L."/>
            <person name="Skennerton C.T."/>
            <person name="Laso-Perez R."/>
            <person name="Leu A.O."/>
            <person name="Speth D.R."/>
            <person name="Yu H."/>
            <person name="Morgan-Lang C."/>
            <person name="Hatzenpichler R."/>
            <person name="Goudeau D."/>
            <person name="Malmstrom R."/>
            <person name="Brazelton W.J."/>
            <person name="Woyke T."/>
            <person name="Hallam S.J."/>
            <person name="Tyson G.W."/>
            <person name="Wegener G."/>
            <person name="Boetius A."/>
            <person name="Orphan V."/>
        </authorList>
    </citation>
    <scope>NUCLEOTIDE SEQUENCE</scope>
</reference>
<sequence length="92" mass="10472">MWVAIGISEEWYPQENGPIDHSGLNWNTIVYIAGPSVGTKIKVAVLIVDDNLNSKLKNYIKEQGEWYDAYDNNTEIKKNVKDIVTPVFKGHH</sequence>
<proteinExistence type="predicted"/>